<organism evidence="3 4">
    <name type="scientific">Caligus rogercresseyi</name>
    <name type="common">Sea louse</name>
    <dbReference type="NCBI Taxonomy" id="217165"/>
    <lineage>
        <taxon>Eukaryota</taxon>
        <taxon>Metazoa</taxon>
        <taxon>Ecdysozoa</taxon>
        <taxon>Arthropoda</taxon>
        <taxon>Crustacea</taxon>
        <taxon>Multicrustacea</taxon>
        <taxon>Hexanauplia</taxon>
        <taxon>Copepoda</taxon>
        <taxon>Siphonostomatoida</taxon>
        <taxon>Caligidae</taxon>
        <taxon>Caligus</taxon>
    </lineage>
</organism>
<dbReference type="GO" id="GO:0006614">
    <property type="term" value="P:SRP-dependent cotranslational protein targeting to membrane"/>
    <property type="evidence" value="ECO:0007669"/>
    <property type="project" value="InterPro"/>
</dbReference>
<keyword evidence="4" id="KW-1185">Reference proteome</keyword>
<name>A0A7T8QTK8_CALRO</name>
<protein>
    <submittedName>
        <fullName evidence="3">Signal recognition particle subunit SRP72</fullName>
    </submittedName>
</protein>
<proteinExistence type="predicted"/>
<feature type="non-terminal residue" evidence="3">
    <location>
        <position position="1"/>
    </location>
</feature>
<evidence type="ECO:0000313" key="3">
    <source>
        <dbReference type="EMBL" id="QQP54560.1"/>
    </source>
</evidence>
<dbReference type="InterPro" id="IPR013699">
    <property type="entry name" value="Signal_recog_part_SRP72_RNA-bd"/>
</dbReference>
<dbReference type="OrthoDB" id="5421607at2759"/>
<dbReference type="AlphaFoldDB" id="A0A7T8QTK8"/>
<reference evidence="4" key="1">
    <citation type="submission" date="2021-01" db="EMBL/GenBank/DDBJ databases">
        <title>Caligus Genome Assembly.</title>
        <authorList>
            <person name="Gallardo-Escarate C."/>
        </authorList>
    </citation>
    <scope>NUCLEOTIDE SEQUENCE [LARGE SCALE GENOMIC DNA]</scope>
</reference>
<evidence type="ECO:0000259" key="2">
    <source>
        <dbReference type="Pfam" id="PF08492"/>
    </source>
</evidence>
<dbReference type="Pfam" id="PF08492">
    <property type="entry name" value="SRP72"/>
    <property type="match status" value="1"/>
</dbReference>
<evidence type="ECO:0000313" key="4">
    <source>
        <dbReference type="Proteomes" id="UP000595437"/>
    </source>
</evidence>
<evidence type="ECO:0000256" key="1">
    <source>
        <dbReference type="SAM" id="MobiDB-lite"/>
    </source>
</evidence>
<gene>
    <name evidence="3" type="ORF">FKW44_007424</name>
</gene>
<dbReference type="GO" id="GO:0048500">
    <property type="term" value="C:signal recognition particle"/>
    <property type="evidence" value="ECO:0007669"/>
    <property type="project" value="InterPro"/>
</dbReference>
<feature type="domain" description="Signal recognition particle SRP72 subunit RNA-binding" evidence="2">
    <location>
        <begin position="1"/>
        <end position="26"/>
    </location>
</feature>
<dbReference type="GO" id="GO:0008312">
    <property type="term" value="F:7S RNA binding"/>
    <property type="evidence" value="ECO:0007669"/>
    <property type="project" value="InterPro"/>
</dbReference>
<accession>A0A7T8QTK8</accession>
<feature type="region of interest" description="Disordered" evidence="1">
    <location>
        <begin position="36"/>
        <end position="89"/>
    </location>
</feature>
<sequence length="103" mass="12167">KLPMNYDPNVEPDPERWIHKRERIAFCKHLKRERRNKGEKFTGAQGDNYDYSSRRPLPRAHIKKLLNPPPQGINNRRGGNNERKIRKKGFRPLGLDPRLILCS</sequence>
<dbReference type="EMBL" id="CP045894">
    <property type="protein sequence ID" value="QQP54560.1"/>
    <property type="molecule type" value="Genomic_DNA"/>
</dbReference>
<dbReference type="Proteomes" id="UP000595437">
    <property type="component" value="Chromosome 5"/>
</dbReference>